<organism evidence="3 4">
    <name type="scientific">Trichoplax adhaerens</name>
    <name type="common">Trichoplax reptans</name>
    <dbReference type="NCBI Taxonomy" id="10228"/>
    <lineage>
        <taxon>Eukaryota</taxon>
        <taxon>Metazoa</taxon>
        <taxon>Placozoa</taxon>
        <taxon>Uniplacotomia</taxon>
        <taxon>Trichoplacea</taxon>
        <taxon>Trichoplacidae</taxon>
        <taxon>Trichoplax</taxon>
    </lineage>
</organism>
<dbReference type="InParanoid" id="B3RL80"/>
<dbReference type="GeneID" id="6749135"/>
<dbReference type="AlphaFoldDB" id="B3RL80"/>
<gene>
    <name evidence="3" type="ORF">TRIADDRAFT_51909</name>
</gene>
<reference evidence="3 4" key="1">
    <citation type="journal article" date="2008" name="Nature">
        <title>The Trichoplax genome and the nature of placozoans.</title>
        <authorList>
            <person name="Srivastava M."/>
            <person name="Begovic E."/>
            <person name="Chapman J."/>
            <person name="Putnam N.H."/>
            <person name="Hellsten U."/>
            <person name="Kawashima T."/>
            <person name="Kuo A."/>
            <person name="Mitros T."/>
            <person name="Salamov A."/>
            <person name="Carpenter M.L."/>
            <person name="Signorovitch A.Y."/>
            <person name="Moreno M.A."/>
            <person name="Kamm K."/>
            <person name="Grimwood J."/>
            <person name="Schmutz J."/>
            <person name="Shapiro H."/>
            <person name="Grigoriev I.V."/>
            <person name="Buss L.W."/>
            <person name="Schierwater B."/>
            <person name="Dellaporta S.L."/>
            <person name="Rokhsar D.S."/>
        </authorList>
    </citation>
    <scope>NUCLEOTIDE SEQUENCE [LARGE SCALE GENOMIC DNA]</scope>
    <source>
        <strain evidence="3 4">Grell-BS-1999</strain>
    </source>
</reference>
<evidence type="ECO:0000313" key="4">
    <source>
        <dbReference type="Proteomes" id="UP000009022"/>
    </source>
</evidence>
<proteinExistence type="predicted"/>
<feature type="transmembrane region" description="Helical" evidence="2">
    <location>
        <begin position="107"/>
        <end position="125"/>
    </location>
</feature>
<name>B3RL80_TRIAD</name>
<keyword evidence="4" id="KW-1185">Reference proteome</keyword>
<dbReference type="HOGENOM" id="CLU_974273_0_0_1"/>
<evidence type="ECO:0000256" key="1">
    <source>
        <dbReference type="SAM" id="MobiDB-lite"/>
    </source>
</evidence>
<keyword evidence="2" id="KW-0812">Transmembrane</keyword>
<dbReference type="CTD" id="6749135"/>
<keyword evidence="2" id="KW-0472">Membrane</keyword>
<protein>
    <submittedName>
        <fullName evidence="3">Uncharacterized protein</fullName>
    </submittedName>
</protein>
<evidence type="ECO:0000256" key="2">
    <source>
        <dbReference type="SAM" id="Phobius"/>
    </source>
</evidence>
<accession>B3RL80</accession>
<evidence type="ECO:0000313" key="3">
    <source>
        <dbReference type="EMBL" id="EDV28718.1"/>
    </source>
</evidence>
<dbReference type="KEGG" id="tad:TRIADDRAFT_51909"/>
<keyword evidence="2" id="KW-1133">Transmembrane helix</keyword>
<dbReference type="RefSeq" id="XP_002107920.1">
    <property type="nucleotide sequence ID" value="XM_002107884.1"/>
</dbReference>
<sequence length="286" mass="30801">MVSVAGKQPEKKHGFGTPVIAGTFLLLEDKVVRFQYYVMGYNFDSLVLSYSPSASVSYTIYSTYRLSSGVKGVWIGKSSNSFYPNGNYILRLVCKTYSGSPSSSSGVGFRNIILFYGYSSFVSTYTPTNGYNPHVNVTSIIIGVTVTIILIIFAIIIFTYRHRYINSRGRPFNSPSSGMPVPGTRITNPPPNTSSNTSTAPPPAYGVAVTSQTPGISYPAVYGAPPPGHGVAQPGYGFGQTPYVVSYNVNAGTPQTSPPLYETVSQSQNTTHAAEMQNNELSKINT</sequence>
<dbReference type="EMBL" id="DS985241">
    <property type="protein sequence ID" value="EDV28718.1"/>
    <property type="molecule type" value="Genomic_DNA"/>
</dbReference>
<feature type="transmembrane region" description="Helical" evidence="2">
    <location>
        <begin position="137"/>
        <end position="160"/>
    </location>
</feature>
<dbReference type="Proteomes" id="UP000009022">
    <property type="component" value="Unassembled WGS sequence"/>
</dbReference>
<feature type="region of interest" description="Disordered" evidence="1">
    <location>
        <begin position="171"/>
        <end position="206"/>
    </location>
</feature>